<sequence>MAPTGRGLPLQANRGCGKRRGPRDVLAALPTAPIGLERRTVARRSQTCRHDRHHHQVTDALIKGESLAEGQPVSLW</sequence>
<evidence type="ECO:0000256" key="1">
    <source>
        <dbReference type="SAM" id="MobiDB-lite"/>
    </source>
</evidence>
<dbReference type="Proteomes" id="UP000031443">
    <property type="component" value="Unassembled WGS sequence"/>
</dbReference>
<reference evidence="3" key="1">
    <citation type="journal article" date="2013" name="Nat. Genet.">
        <title>The draft genomes of soft-shell turtle and green sea turtle yield insights into the development and evolution of the turtle-specific body plan.</title>
        <authorList>
            <person name="Wang Z."/>
            <person name="Pascual-Anaya J."/>
            <person name="Zadissa A."/>
            <person name="Li W."/>
            <person name="Niimura Y."/>
            <person name="Huang Z."/>
            <person name="Li C."/>
            <person name="White S."/>
            <person name="Xiong Z."/>
            <person name="Fang D."/>
            <person name="Wang B."/>
            <person name="Ming Y."/>
            <person name="Chen Y."/>
            <person name="Zheng Y."/>
            <person name="Kuraku S."/>
            <person name="Pignatelli M."/>
            <person name="Herrero J."/>
            <person name="Beal K."/>
            <person name="Nozawa M."/>
            <person name="Li Q."/>
            <person name="Wang J."/>
            <person name="Zhang H."/>
            <person name="Yu L."/>
            <person name="Shigenobu S."/>
            <person name="Wang J."/>
            <person name="Liu J."/>
            <person name="Flicek P."/>
            <person name="Searle S."/>
            <person name="Wang J."/>
            <person name="Kuratani S."/>
            <person name="Yin Y."/>
            <person name="Aken B."/>
            <person name="Zhang G."/>
            <person name="Irie N."/>
        </authorList>
    </citation>
    <scope>NUCLEOTIDE SEQUENCE [LARGE SCALE GENOMIC DNA]</scope>
</reference>
<organism evidence="2 3">
    <name type="scientific">Chelonia mydas</name>
    <name type="common">Green sea-turtle</name>
    <name type="synonym">Chelonia agassizi</name>
    <dbReference type="NCBI Taxonomy" id="8469"/>
    <lineage>
        <taxon>Eukaryota</taxon>
        <taxon>Metazoa</taxon>
        <taxon>Chordata</taxon>
        <taxon>Craniata</taxon>
        <taxon>Vertebrata</taxon>
        <taxon>Euteleostomi</taxon>
        <taxon>Archelosauria</taxon>
        <taxon>Testudinata</taxon>
        <taxon>Testudines</taxon>
        <taxon>Cryptodira</taxon>
        <taxon>Durocryptodira</taxon>
        <taxon>Americhelydia</taxon>
        <taxon>Chelonioidea</taxon>
        <taxon>Cheloniidae</taxon>
        <taxon>Chelonia</taxon>
    </lineage>
</organism>
<evidence type="ECO:0000313" key="3">
    <source>
        <dbReference type="Proteomes" id="UP000031443"/>
    </source>
</evidence>
<keyword evidence="3" id="KW-1185">Reference proteome</keyword>
<feature type="region of interest" description="Disordered" evidence="1">
    <location>
        <begin position="1"/>
        <end position="22"/>
    </location>
</feature>
<name>M7BTC8_CHEMY</name>
<dbReference type="AlphaFoldDB" id="M7BTC8"/>
<gene>
    <name evidence="2" type="ORF">UY3_02299</name>
</gene>
<accession>M7BTC8</accession>
<protein>
    <submittedName>
        <fullName evidence="2">Uncharacterized protein</fullName>
    </submittedName>
</protein>
<evidence type="ECO:0000313" key="2">
    <source>
        <dbReference type="EMBL" id="EMP40464.1"/>
    </source>
</evidence>
<dbReference type="EMBL" id="KB510843">
    <property type="protein sequence ID" value="EMP40464.1"/>
    <property type="molecule type" value="Genomic_DNA"/>
</dbReference>
<proteinExistence type="predicted"/>